<gene>
    <name evidence="5" type="ORF">H8D96_19820</name>
</gene>
<dbReference type="Gene3D" id="1.10.443.10">
    <property type="entry name" value="Intergrase catalytic core"/>
    <property type="match status" value="1"/>
</dbReference>
<evidence type="ECO:0000313" key="5">
    <source>
        <dbReference type="EMBL" id="MBC8434162.1"/>
    </source>
</evidence>
<dbReference type="GO" id="GO:0015074">
    <property type="term" value="P:DNA integration"/>
    <property type="evidence" value="ECO:0007669"/>
    <property type="project" value="InterPro"/>
</dbReference>
<dbReference type="Proteomes" id="UP000605201">
    <property type="component" value="Unassembled WGS sequence"/>
</dbReference>
<evidence type="ECO:0000256" key="2">
    <source>
        <dbReference type="ARBA" id="ARBA00023125"/>
    </source>
</evidence>
<dbReference type="InterPro" id="IPR002104">
    <property type="entry name" value="Integrase_catalytic"/>
</dbReference>
<dbReference type="InterPro" id="IPR011010">
    <property type="entry name" value="DNA_brk_join_enz"/>
</dbReference>
<protein>
    <submittedName>
        <fullName evidence="5">Tyrosine-type recombinase/integrase</fullName>
    </submittedName>
</protein>
<dbReference type="SUPFAM" id="SSF56349">
    <property type="entry name" value="DNA breaking-rejoining enzymes"/>
    <property type="match status" value="1"/>
</dbReference>
<dbReference type="InterPro" id="IPR050090">
    <property type="entry name" value="Tyrosine_recombinase_XerCD"/>
</dbReference>
<comment type="similarity">
    <text evidence="1">Belongs to the 'phage' integrase family.</text>
</comment>
<evidence type="ECO:0000256" key="1">
    <source>
        <dbReference type="ARBA" id="ARBA00008857"/>
    </source>
</evidence>
<feature type="domain" description="Tyr recombinase" evidence="4">
    <location>
        <begin position="1"/>
        <end position="153"/>
    </location>
</feature>
<organism evidence="5 6">
    <name type="scientific">Candidatus Desulfatibia vada</name>
    <dbReference type="NCBI Taxonomy" id="2841696"/>
    <lineage>
        <taxon>Bacteria</taxon>
        <taxon>Pseudomonadati</taxon>
        <taxon>Thermodesulfobacteriota</taxon>
        <taxon>Desulfobacteria</taxon>
        <taxon>Desulfobacterales</taxon>
        <taxon>Desulfobacterales incertae sedis</taxon>
        <taxon>Candidatus Desulfatibia</taxon>
    </lineage>
</organism>
<dbReference type="Pfam" id="PF00589">
    <property type="entry name" value="Phage_integrase"/>
    <property type="match status" value="1"/>
</dbReference>
<dbReference type="GO" id="GO:0006310">
    <property type="term" value="P:DNA recombination"/>
    <property type="evidence" value="ECO:0007669"/>
    <property type="project" value="UniProtKB-KW"/>
</dbReference>
<dbReference type="GO" id="GO:0003677">
    <property type="term" value="F:DNA binding"/>
    <property type="evidence" value="ECO:0007669"/>
    <property type="project" value="UniProtKB-KW"/>
</dbReference>
<dbReference type="PANTHER" id="PTHR30349:SF41">
    <property type="entry name" value="INTEGRASE_RECOMBINASE PROTEIN MJ0367-RELATED"/>
    <property type="match status" value="1"/>
</dbReference>
<name>A0A8J6P5S3_9BACT</name>
<evidence type="ECO:0000313" key="6">
    <source>
        <dbReference type="Proteomes" id="UP000605201"/>
    </source>
</evidence>
<comment type="caution">
    <text evidence="5">The sequence shown here is derived from an EMBL/GenBank/DDBJ whole genome shotgun (WGS) entry which is preliminary data.</text>
</comment>
<keyword evidence="3" id="KW-0233">DNA recombination</keyword>
<dbReference type="EMBL" id="JACNIG010000394">
    <property type="protein sequence ID" value="MBC8434162.1"/>
    <property type="molecule type" value="Genomic_DNA"/>
</dbReference>
<dbReference type="PROSITE" id="PS51898">
    <property type="entry name" value="TYR_RECOMBINASE"/>
    <property type="match status" value="1"/>
</dbReference>
<keyword evidence="2" id="KW-0238">DNA-binding</keyword>
<sequence>MLSLTWNAVNWGKKTIRVTSANKGGPAWRDVPIHDDFFDEIYSWFKSDQKPPAKPKRKRKKPPAVLQMNLRPIIYYHGHKITCIQTSWKGALTRAGIARRLRPYDLRHYFVTTALEKGADIKAVAEIVGSRPETIIRHYQHVSREIHRAAVSKIPALDPET</sequence>
<dbReference type="AlphaFoldDB" id="A0A8J6P5S3"/>
<proteinExistence type="inferred from homology"/>
<evidence type="ECO:0000259" key="4">
    <source>
        <dbReference type="PROSITE" id="PS51898"/>
    </source>
</evidence>
<dbReference type="PANTHER" id="PTHR30349">
    <property type="entry name" value="PHAGE INTEGRASE-RELATED"/>
    <property type="match status" value="1"/>
</dbReference>
<evidence type="ECO:0000256" key="3">
    <source>
        <dbReference type="ARBA" id="ARBA00023172"/>
    </source>
</evidence>
<reference evidence="5 6" key="1">
    <citation type="submission" date="2020-08" db="EMBL/GenBank/DDBJ databases">
        <title>Bridging the membrane lipid divide: bacteria of the FCB group superphylum have the potential to synthesize archaeal ether lipids.</title>
        <authorList>
            <person name="Villanueva L."/>
            <person name="Von Meijenfeldt F.A.B."/>
            <person name="Westbye A.B."/>
            <person name="Yadav S."/>
            <person name="Hopmans E.C."/>
            <person name="Dutilh B.E."/>
            <person name="Sinninghe Damste J.S."/>
        </authorList>
    </citation>
    <scope>NUCLEOTIDE SEQUENCE [LARGE SCALE GENOMIC DNA]</scope>
    <source>
        <strain evidence="5">NIOZ-UU17</strain>
    </source>
</reference>
<dbReference type="InterPro" id="IPR013762">
    <property type="entry name" value="Integrase-like_cat_sf"/>
</dbReference>
<accession>A0A8J6P5S3</accession>